<sequence length="216" mass="24354">MKTINIVAGGPKDLIPDLTGYTATAEDVLWIGVDKGTVNLLDAGIIPDEAFGDFDSITEQERRRIEKAAPALHVYQSEKDQTDLDLALDWALEKQPDMIQIFGITGGRADHFLGNIQLLYRGVKTNIKIRLIDKQNHIQMFPPGEYDMEKDENKRYISFIPFSEEIHELTLNGFKYPLNKCHITLGSTLCISNELIHSRGTFSFAKGILIMIRSTD</sequence>
<evidence type="ECO:0000259" key="6">
    <source>
        <dbReference type="SMART" id="SM00983"/>
    </source>
</evidence>
<keyword evidence="4" id="KW-0067">ATP-binding</keyword>
<dbReference type="Pfam" id="PF04265">
    <property type="entry name" value="TPK_B1_binding"/>
    <property type="match status" value="1"/>
</dbReference>
<keyword evidence="2" id="KW-0547">Nucleotide-binding</keyword>
<dbReference type="InterPro" id="IPR007371">
    <property type="entry name" value="TPK_catalytic"/>
</dbReference>
<dbReference type="InterPro" id="IPR007373">
    <property type="entry name" value="Thiamin_PyroPKinase_B1-bd"/>
</dbReference>
<dbReference type="GO" id="GO:0004788">
    <property type="term" value="F:thiamine diphosphokinase activity"/>
    <property type="evidence" value="ECO:0007669"/>
    <property type="project" value="UniProtKB-EC"/>
</dbReference>
<dbReference type="InterPro" id="IPR036371">
    <property type="entry name" value="TPK_B1-bd_sf"/>
</dbReference>
<protein>
    <recommendedName>
        <fullName evidence="5">Thiamine diphosphokinase</fullName>
        <ecNumber evidence="5">2.7.6.2</ecNumber>
    </recommendedName>
</protein>
<keyword evidence="1 7" id="KW-0808">Transferase</keyword>
<dbReference type="InterPro" id="IPR053149">
    <property type="entry name" value="TPK"/>
</dbReference>
<organism evidence="7 8">
    <name type="scientific">Bacillus vallismortis</name>
    <dbReference type="NCBI Taxonomy" id="72361"/>
    <lineage>
        <taxon>Bacteria</taxon>
        <taxon>Bacillati</taxon>
        <taxon>Bacillota</taxon>
        <taxon>Bacilli</taxon>
        <taxon>Bacillales</taxon>
        <taxon>Bacillaceae</taxon>
        <taxon>Bacillus</taxon>
    </lineage>
</organism>
<dbReference type="InterPro" id="IPR036759">
    <property type="entry name" value="TPK_catalytic_sf"/>
</dbReference>
<keyword evidence="3" id="KW-0418">Kinase</keyword>
<evidence type="ECO:0000313" key="7">
    <source>
        <dbReference type="EMBL" id="USP97080.1"/>
    </source>
</evidence>
<dbReference type="PANTHER" id="PTHR41299">
    <property type="entry name" value="THIAMINE PYROPHOSPHOKINASE"/>
    <property type="match status" value="1"/>
</dbReference>
<accession>A0ABY4Y3Z7</accession>
<keyword evidence="8" id="KW-1185">Reference proteome</keyword>
<dbReference type="EMBL" id="CP092751">
    <property type="protein sequence ID" value="USP97080.1"/>
    <property type="molecule type" value="Genomic_DNA"/>
</dbReference>
<dbReference type="RefSeq" id="WP_087992090.1">
    <property type="nucleotide sequence ID" value="NZ_CP092751.1"/>
</dbReference>
<dbReference type="CDD" id="cd07995">
    <property type="entry name" value="TPK"/>
    <property type="match status" value="1"/>
</dbReference>
<dbReference type="InterPro" id="IPR006282">
    <property type="entry name" value="Thi_PPkinase"/>
</dbReference>
<evidence type="ECO:0000256" key="2">
    <source>
        <dbReference type="ARBA" id="ARBA00022741"/>
    </source>
</evidence>
<dbReference type="EC" id="2.7.6.2" evidence="5"/>
<reference evidence="7" key="1">
    <citation type="submission" date="2022-02" db="EMBL/GenBank/DDBJ databases">
        <title>Draft Genome Sequence of Bacillus vallismortis Strain BL01, Isolated from Artemisia lerchiana Web. Roots.</title>
        <authorList>
            <person name="Chebotar V.K."/>
            <person name="Gancheva M.S."/>
            <person name="Chizhevskaya E.P."/>
            <person name="Komarova O.V."/>
            <person name="Baganova M.E."/>
            <person name="Zaplatkin A.N."/>
            <person name="Pishchik V.N."/>
        </authorList>
    </citation>
    <scope>NUCLEOTIDE SEQUENCE</scope>
    <source>
        <strain evidence="7">BL01</strain>
    </source>
</reference>
<feature type="domain" description="Thiamin pyrophosphokinase thiamin-binding" evidence="6">
    <location>
        <begin position="144"/>
        <end position="210"/>
    </location>
</feature>
<dbReference type="Gene3D" id="3.40.50.10240">
    <property type="entry name" value="Thiamin pyrophosphokinase, catalytic domain"/>
    <property type="match status" value="1"/>
</dbReference>
<gene>
    <name evidence="7" type="ORF">MKF32_08555</name>
</gene>
<evidence type="ECO:0000256" key="5">
    <source>
        <dbReference type="NCBIfam" id="TIGR01378"/>
    </source>
</evidence>
<evidence type="ECO:0000256" key="3">
    <source>
        <dbReference type="ARBA" id="ARBA00022777"/>
    </source>
</evidence>
<dbReference type="PANTHER" id="PTHR41299:SF1">
    <property type="entry name" value="THIAMINE PYROPHOSPHOKINASE"/>
    <property type="match status" value="1"/>
</dbReference>
<dbReference type="NCBIfam" id="TIGR01378">
    <property type="entry name" value="thi_PPkinase"/>
    <property type="match status" value="1"/>
</dbReference>
<dbReference type="Pfam" id="PF04263">
    <property type="entry name" value="TPK_catalytic"/>
    <property type="match status" value="1"/>
</dbReference>
<proteinExistence type="predicted"/>
<dbReference type="SUPFAM" id="SSF63999">
    <property type="entry name" value="Thiamin pyrophosphokinase, catalytic domain"/>
    <property type="match status" value="1"/>
</dbReference>
<dbReference type="Proteomes" id="UP001057348">
    <property type="component" value="Chromosome"/>
</dbReference>
<dbReference type="SUPFAM" id="SSF63862">
    <property type="entry name" value="Thiamin pyrophosphokinase, substrate-binding domain"/>
    <property type="match status" value="1"/>
</dbReference>
<evidence type="ECO:0000313" key="8">
    <source>
        <dbReference type="Proteomes" id="UP001057348"/>
    </source>
</evidence>
<evidence type="ECO:0000256" key="4">
    <source>
        <dbReference type="ARBA" id="ARBA00022840"/>
    </source>
</evidence>
<dbReference type="SMART" id="SM00983">
    <property type="entry name" value="TPK_B1_binding"/>
    <property type="match status" value="1"/>
</dbReference>
<evidence type="ECO:0000256" key="1">
    <source>
        <dbReference type="ARBA" id="ARBA00022679"/>
    </source>
</evidence>
<name>A0ABY4Y3Z7_BACVA</name>